<keyword evidence="8" id="KW-1185">Reference proteome</keyword>
<dbReference type="RefSeq" id="WP_184040130.1">
    <property type="nucleotide sequence ID" value="NZ_JACHHY010000016.1"/>
</dbReference>
<dbReference type="GO" id="GO:1902201">
    <property type="term" value="P:negative regulation of bacterial-type flagellum-dependent cell motility"/>
    <property type="evidence" value="ECO:0007669"/>
    <property type="project" value="TreeGrafter"/>
</dbReference>
<dbReference type="Gene3D" id="3.30.70.270">
    <property type="match status" value="1"/>
</dbReference>
<dbReference type="PANTHER" id="PTHR45138:SF9">
    <property type="entry name" value="DIGUANYLATE CYCLASE DGCM-RELATED"/>
    <property type="match status" value="1"/>
</dbReference>
<dbReference type="SMART" id="SM00267">
    <property type="entry name" value="GGDEF"/>
    <property type="match status" value="1"/>
</dbReference>
<dbReference type="GO" id="GO:0043709">
    <property type="term" value="P:cell adhesion involved in single-species biofilm formation"/>
    <property type="evidence" value="ECO:0007669"/>
    <property type="project" value="TreeGrafter"/>
</dbReference>
<evidence type="ECO:0000256" key="4">
    <source>
        <dbReference type="SAM" id="Phobius"/>
    </source>
</evidence>
<dbReference type="PROSITE" id="PS50887">
    <property type="entry name" value="GGDEF"/>
    <property type="match status" value="1"/>
</dbReference>
<proteinExistence type="predicted"/>
<name>A0A840MJK2_9PROT</name>
<feature type="signal peptide" evidence="5">
    <location>
        <begin position="1"/>
        <end position="24"/>
    </location>
</feature>
<feature type="coiled-coil region" evidence="3">
    <location>
        <begin position="405"/>
        <end position="432"/>
    </location>
</feature>
<feature type="chain" id="PRO_5032947066" description="diguanylate cyclase" evidence="5">
    <location>
        <begin position="25"/>
        <end position="606"/>
    </location>
</feature>
<feature type="transmembrane region" description="Helical" evidence="4">
    <location>
        <begin position="300"/>
        <end position="319"/>
    </location>
</feature>
<dbReference type="NCBIfam" id="TIGR00254">
    <property type="entry name" value="GGDEF"/>
    <property type="match status" value="1"/>
</dbReference>
<protein>
    <recommendedName>
        <fullName evidence="1">diguanylate cyclase</fullName>
        <ecNumber evidence="1">2.7.7.65</ecNumber>
    </recommendedName>
</protein>
<dbReference type="Pfam" id="PF00990">
    <property type="entry name" value="GGDEF"/>
    <property type="match status" value="1"/>
</dbReference>
<feature type="transmembrane region" description="Helical" evidence="4">
    <location>
        <begin position="180"/>
        <end position="201"/>
    </location>
</feature>
<keyword evidence="4" id="KW-1133">Transmembrane helix</keyword>
<evidence type="ECO:0000256" key="5">
    <source>
        <dbReference type="SAM" id="SignalP"/>
    </source>
</evidence>
<dbReference type="SUPFAM" id="SSF55073">
    <property type="entry name" value="Nucleotide cyclase"/>
    <property type="match status" value="1"/>
</dbReference>
<keyword evidence="3" id="KW-0175">Coiled coil</keyword>
<feature type="transmembrane region" description="Helical" evidence="4">
    <location>
        <begin position="276"/>
        <end position="294"/>
    </location>
</feature>
<feature type="transmembrane region" description="Helical" evidence="4">
    <location>
        <begin position="363"/>
        <end position="383"/>
    </location>
</feature>
<dbReference type="GO" id="GO:0005886">
    <property type="term" value="C:plasma membrane"/>
    <property type="evidence" value="ECO:0007669"/>
    <property type="project" value="TreeGrafter"/>
</dbReference>
<dbReference type="AlphaFoldDB" id="A0A840MJK2"/>
<keyword evidence="5" id="KW-0732">Signal</keyword>
<evidence type="ECO:0000259" key="6">
    <source>
        <dbReference type="PROSITE" id="PS50887"/>
    </source>
</evidence>
<dbReference type="Gene3D" id="2.60.40.2380">
    <property type="match status" value="1"/>
</dbReference>
<keyword evidence="4" id="KW-0812">Transmembrane</keyword>
<gene>
    <name evidence="7" type="ORF">HNQ59_002675</name>
</gene>
<feature type="transmembrane region" description="Helical" evidence="4">
    <location>
        <begin position="243"/>
        <end position="264"/>
    </location>
</feature>
<keyword evidence="4" id="KW-0472">Membrane</keyword>
<dbReference type="EC" id="2.7.7.65" evidence="1"/>
<feature type="domain" description="GGDEF" evidence="6">
    <location>
        <begin position="460"/>
        <end position="595"/>
    </location>
</feature>
<accession>A0A840MJK2</accession>
<dbReference type="InterPro" id="IPR011623">
    <property type="entry name" value="7TMR_DISM_rcpt_extracell_dom1"/>
</dbReference>
<dbReference type="FunFam" id="3.30.70.270:FF:000001">
    <property type="entry name" value="Diguanylate cyclase domain protein"/>
    <property type="match status" value="1"/>
</dbReference>
<comment type="catalytic activity">
    <reaction evidence="2">
        <text>2 GTP = 3',3'-c-di-GMP + 2 diphosphate</text>
        <dbReference type="Rhea" id="RHEA:24898"/>
        <dbReference type="ChEBI" id="CHEBI:33019"/>
        <dbReference type="ChEBI" id="CHEBI:37565"/>
        <dbReference type="ChEBI" id="CHEBI:58805"/>
        <dbReference type="EC" id="2.7.7.65"/>
    </reaction>
</comment>
<feature type="transmembrane region" description="Helical" evidence="4">
    <location>
        <begin position="331"/>
        <end position="351"/>
    </location>
</feature>
<dbReference type="Pfam" id="PF07695">
    <property type="entry name" value="7TMR-DISM_7TM"/>
    <property type="match status" value="1"/>
</dbReference>
<dbReference type="InterPro" id="IPR043128">
    <property type="entry name" value="Rev_trsase/Diguanyl_cyclase"/>
</dbReference>
<evidence type="ECO:0000256" key="2">
    <source>
        <dbReference type="ARBA" id="ARBA00034247"/>
    </source>
</evidence>
<dbReference type="GO" id="GO:0052621">
    <property type="term" value="F:diguanylate cyclase activity"/>
    <property type="evidence" value="ECO:0007669"/>
    <property type="project" value="UniProtKB-EC"/>
</dbReference>
<dbReference type="InterPro" id="IPR050469">
    <property type="entry name" value="Diguanylate_Cyclase"/>
</dbReference>
<dbReference type="CDD" id="cd01949">
    <property type="entry name" value="GGDEF"/>
    <property type="match status" value="1"/>
</dbReference>
<dbReference type="Proteomes" id="UP000575898">
    <property type="component" value="Unassembled WGS sequence"/>
</dbReference>
<evidence type="ECO:0000256" key="3">
    <source>
        <dbReference type="SAM" id="Coils"/>
    </source>
</evidence>
<evidence type="ECO:0000256" key="1">
    <source>
        <dbReference type="ARBA" id="ARBA00012528"/>
    </source>
</evidence>
<dbReference type="InterPro" id="IPR000160">
    <property type="entry name" value="GGDEF_dom"/>
</dbReference>
<reference evidence="7 8" key="1">
    <citation type="submission" date="2020-08" db="EMBL/GenBank/DDBJ databases">
        <title>Genomic Encyclopedia of Type Strains, Phase IV (KMG-IV): sequencing the most valuable type-strain genomes for metagenomic binning, comparative biology and taxonomic classification.</title>
        <authorList>
            <person name="Goeker M."/>
        </authorList>
    </citation>
    <scope>NUCLEOTIDE SEQUENCE [LARGE SCALE GENOMIC DNA]</scope>
    <source>
        <strain evidence="7 8">DSM 27165</strain>
    </source>
</reference>
<evidence type="ECO:0000313" key="7">
    <source>
        <dbReference type="EMBL" id="MBB5019374.1"/>
    </source>
</evidence>
<comment type="caution">
    <text evidence="7">The sequence shown here is derived from an EMBL/GenBank/DDBJ whole genome shotgun (WGS) entry which is preliminary data.</text>
</comment>
<evidence type="ECO:0000313" key="8">
    <source>
        <dbReference type="Proteomes" id="UP000575898"/>
    </source>
</evidence>
<dbReference type="PANTHER" id="PTHR45138">
    <property type="entry name" value="REGULATORY COMPONENTS OF SENSORY TRANSDUCTION SYSTEM"/>
    <property type="match status" value="1"/>
</dbReference>
<organism evidence="7 8">
    <name type="scientific">Chitinivorax tropicus</name>
    <dbReference type="NCBI Taxonomy" id="714531"/>
    <lineage>
        <taxon>Bacteria</taxon>
        <taxon>Pseudomonadati</taxon>
        <taxon>Pseudomonadota</taxon>
        <taxon>Betaproteobacteria</taxon>
        <taxon>Chitinivorax</taxon>
    </lineage>
</organism>
<sequence>MSHLLACMVGLILCCLVLAKPAHADLVLRQAQWIVPLADHLMVHPDLPAQINIKQAAHPDVHTQFRPLVDQPSVSGRQWHRFVVFNQSDTQQWLIGLPTKGEIDGYVMRADDLVGHWQYAPPMPFSAANLSRDEAFITVSLPPGQRTTFYLLLDPSKSDVGTLHIRAYETYLEKTRYHSVLAGMLFGGLLVLVLYNLFIFASIRDTSYLYFVSFTGASGLMLLVASGVLTTLTGWESKPWQPILVPALLGLALTGAVNFIRRFLLLDEHQPLLDQLARVVWWSAAALALIALTGEQTVTMSIGFTLTSLTTVLAVLAAVKARLQIAYPARLFLLGWLVFSVAMLTHAMQIIGVFPQWLTQFPALQLGIGLQAILLSFALAHRYKSLSEDHKRNSLEQNTVLEIRVQERTKALDEAMRKLSEANHQLKALNFTDGLTGVRNRKFFDARVVKEWSRARRGTYNLTLAILDIDHFKKINDTYGHQAGDQVLKEVAAAVQSCLKRPCDFLARYGGEEFVVILPLTEGRGAQQLCEVIRKRIADKKITFKQHAIQVTISIGLCTAVPLETQRYETMLRAADDALYRAKRGGRNRVEVGDMANATMIGLPTK</sequence>
<dbReference type="EMBL" id="JACHHY010000016">
    <property type="protein sequence ID" value="MBB5019374.1"/>
    <property type="molecule type" value="Genomic_DNA"/>
</dbReference>
<dbReference type="InterPro" id="IPR029787">
    <property type="entry name" value="Nucleotide_cyclase"/>
</dbReference>
<feature type="transmembrane region" description="Helical" evidence="4">
    <location>
        <begin position="208"/>
        <end position="231"/>
    </location>
</feature>